<dbReference type="RefSeq" id="WP_323078733.1">
    <property type="nucleotide sequence ID" value="NZ_CBCSKM010000002.1"/>
</dbReference>
<name>A0ABU5PQH1_9BACL</name>
<gene>
    <name evidence="8" type="ORF">U9M73_19785</name>
</gene>
<keyword evidence="2 3" id="KW-0560">Oxidoreductase</keyword>
<dbReference type="Proteomes" id="UP001292216">
    <property type="component" value="Unassembled WGS sequence"/>
</dbReference>
<evidence type="ECO:0000256" key="5">
    <source>
        <dbReference type="RuleBase" id="RU003345"/>
    </source>
</evidence>
<feature type="domain" description="Aldehyde dehydrogenase" evidence="7">
    <location>
        <begin position="15"/>
        <end position="448"/>
    </location>
</feature>
<keyword evidence="6" id="KW-0175">Coiled coil</keyword>
<dbReference type="PIRSF" id="PIRSF036492">
    <property type="entry name" value="ALDH"/>
    <property type="match status" value="1"/>
</dbReference>
<evidence type="ECO:0000259" key="7">
    <source>
        <dbReference type="Pfam" id="PF00171"/>
    </source>
</evidence>
<evidence type="ECO:0000256" key="4">
    <source>
        <dbReference type="PROSITE-ProRule" id="PRU10007"/>
    </source>
</evidence>
<dbReference type="InterPro" id="IPR029510">
    <property type="entry name" value="Ald_DH_CS_GLU"/>
</dbReference>
<evidence type="ECO:0000313" key="8">
    <source>
        <dbReference type="EMBL" id="MEA3572168.1"/>
    </source>
</evidence>
<protein>
    <recommendedName>
        <fullName evidence="3">Aldehyde dehydrogenase</fullName>
    </recommendedName>
</protein>
<dbReference type="InterPro" id="IPR016162">
    <property type="entry name" value="Ald_DH_N"/>
</dbReference>
<evidence type="ECO:0000256" key="1">
    <source>
        <dbReference type="ARBA" id="ARBA00009986"/>
    </source>
</evidence>
<dbReference type="InterPro" id="IPR016160">
    <property type="entry name" value="Ald_DH_CS_CYS"/>
</dbReference>
<dbReference type="EMBL" id="JAYERP010000001">
    <property type="protein sequence ID" value="MEA3572168.1"/>
    <property type="molecule type" value="Genomic_DNA"/>
</dbReference>
<dbReference type="InterPro" id="IPR016163">
    <property type="entry name" value="Ald_DH_C"/>
</dbReference>
<dbReference type="Gene3D" id="3.40.309.10">
    <property type="entry name" value="Aldehyde Dehydrogenase, Chain A, domain 2"/>
    <property type="match status" value="1"/>
</dbReference>
<evidence type="ECO:0000256" key="6">
    <source>
        <dbReference type="SAM" id="Coils"/>
    </source>
</evidence>
<dbReference type="PROSITE" id="PS00687">
    <property type="entry name" value="ALDEHYDE_DEHYDR_GLU"/>
    <property type="match status" value="1"/>
</dbReference>
<dbReference type="PANTHER" id="PTHR43570:SF16">
    <property type="entry name" value="ALDEHYDE DEHYDROGENASE TYPE III, ISOFORM Q"/>
    <property type="match status" value="1"/>
</dbReference>
<evidence type="ECO:0000256" key="3">
    <source>
        <dbReference type="PIRNR" id="PIRNR036492"/>
    </source>
</evidence>
<proteinExistence type="inferred from homology"/>
<comment type="caution">
    <text evidence="8">The sequence shown here is derived from an EMBL/GenBank/DDBJ whole genome shotgun (WGS) entry which is preliminary data.</text>
</comment>
<feature type="active site" evidence="4">
    <location>
        <position position="230"/>
    </location>
</feature>
<comment type="similarity">
    <text evidence="1 3 5">Belongs to the aldehyde dehydrogenase family.</text>
</comment>
<sequence>MSQIANSTQAPTEPQPAQTLEQTISEVVRAQQQFVRSGATRPVEFRLRQMERLKTAIKRYETRILEALQRDLRKPEFEGYSTEVGYAYDSIRYVMKHLRRWAKPERVRTPLAHIGSSSYIYREPYGSTLIIGPFNYPFMLVIDPLIGAISAGNAAIVKPSEYTPHVSRVIAEMLGEYFEPDYIRVIEGGPEATSALIHAPLDFIFFTGSIRVGKIVMAAAAEHLVPVILELGGKSPCIVDQEADLDLAAQRIVWGKFLNTGQTCVAPDYVLVHESVRAELVAKMKAQIKAFYGEDPRQSPDYGRIVNEQQWSRLMGLLEPSKVVVGGDGDREDLYLGPTIMDNVSWEDSVMQEEIFGPILPVLDYRDLDVALREIGERPKPLALYLFTSNAATERKAMESVSFGGGCVNDTVMHLVSPYLPFGGVGSSGMGAYHGRYSYETFSHRKSVLKKSTRVNLSFIYPPYTAGKLKLIRRFFK</sequence>
<keyword evidence="9" id="KW-1185">Reference proteome</keyword>
<feature type="coiled-coil region" evidence="6">
    <location>
        <begin position="43"/>
        <end position="70"/>
    </location>
</feature>
<dbReference type="PANTHER" id="PTHR43570">
    <property type="entry name" value="ALDEHYDE DEHYDROGENASE"/>
    <property type="match status" value="1"/>
</dbReference>
<dbReference type="InterPro" id="IPR015590">
    <property type="entry name" value="Aldehyde_DH_dom"/>
</dbReference>
<evidence type="ECO:0000313" key="9">
    <source>
        <dbReference type="Proteomes" id="UP001292216"/>
    </source>
</evidence>
<dbReference type="PROSITE" id="PS00070">
    <property type="entry name" value="ALDEHYDE_DEHYDR_CYS"/>
    <property type="match status" value="1"/>
</dbReference>
<accession>A0ABU5PQH1</accession>
<dbReference type="Gene3D" id="3.40.605.10">
    <property type="entry name" value="Aldehyde Dehydrogenase, Chain A, domain 1"/>
    <property type="match status" value="1"/>
</dbReference>
<dbReference type="SUPFAM" id="SSF53720">
    <property type="entry name" value="ALDH-like"/>
    <property type="match status" value="1"/>
</dbReference>
<dbReference type="CDD" id="cd07136">
    <property type="entry name" value="ALDH_YwdH-P39616"/>
    <property type="match status" value="1"/>
</dbReference>
<reference evidence="8 9" key="1">
    <citation type="submission" date="2023-12" db="EMBL/GenBank/DDBJ databases">
        <title>Whole genome sequencing of Paenibacillus phoenicis isolated from the Phoenix Mars Lander spacecraft assembly facility.</title>
        <authorList>
            <person name="Garcia A."/>
            <person name="Venkateswaran K."/>
        </authorList>
    </citation>
    <scope>NUCLEOTIDE SEQUENCE [LARGE SCALE GENOMIC DNA]</scope>
    <source>
        <strain evidence="8 9">3PO2SA</strain>
    </source>
</reference>
<dbReference type="Pfam" id="PF00171">
    <property type="entry name" value="Aldedh"/>
    <property type="match status" value="1"/>
</dbReference>
<evidence type="ECO:0000256" key="2">
    <source>
        <dbReference type="ARBA" id="ARBA00023002"/>
    </source>
</evidence>
<dbReference type="InterPro" id="IPR016161">
    <property type="entry name" value="Ald_DH/histidinol_DH"/>
</dbReference>
<dbReference type="InterPro" id="IPR012394">
    <property type="entry name" value="Aldehyde_DH_NAD(P)"/>
</dbReference>
<organism evidence="8 9">
    <name type="scientific">Paenibacillus phoenicis</name>
    <dbReference type="NCBI Taxonomy" id="554117"/>
    <lineage>
        <taxon>Bacteria</taxon>
        <taxon>Bacillati</taxon>
        <taxon>Bacillota</taxon>
        <taxon>Bacilli</taxon>
        <taxon>Bacillales</taxon>
        <taxon>Paenibacillaceae</taxon>
        <taxon>Paenibacillus</taxon>
    </lineage>
</organism>